<evidence type="ECO:0000259" key="1">
    <source>
        <dbReference type="PROSITE" id="PS51462"/>
    </source>
</evidence>
<dbReference type="Proteomes" id="UP000178372">
    <property type="component" value="Unassembled WGS sequence"/>
</dbReference>
<dbReference type="InterPro" id="IPR000086">
    <property type="entry name" value="NUDIX_hydrolase_dom"/>
</dbReference>
<dbReference type="Gene3D" id="3.90.79.10">
    <property type="entry name" value="Nucleoside Triphosphate Pyrophosphohydrolase"/>
    <property type="match status" value="1"/>
</dbReference>
<reference evidence="2 3" key="1">
    <citation type="journal article" date="2016" name="Nat. Commun.">
        <title>Thousands of microbial genomes shed light on interconnected biogeochemical processes in an aquifer system.</title>
        <authorList>
            <person name="Anantharaman K."/>
            <person name="Brown C.T."/>
            <person name="Hug L.A."/>
            <person name="Sharon I."/>
            <person name="Castelle C.J."/>
            <person name="Probst A.J."/>
            <person name="Thomas B.C."/>
            <person name="Singh A."/>
            <person name="Wilkins M.J."/>
            <person name="Karaoz U."/>
            <person name="Brodie E.L."/>
            <person name="Williams K.H."/>
            <person name="Hubbard S.S."/>
            <person name="Banfield J.F."/>
        </authorList>
    </citation>
    <scope>NUCLEOTIDE SEQUENCE [LARGE SCALE GENOMIC DNA]</scope>
</reference>
<dbReference type="EMBL" id="MFZF01000016">
    <property type="protein sequence ID" value="OGK16546.1"/>
    <property type="molecule type" value="Genomic_DNA"/>
</dbReference>
<proteinExistence type="predicted"/>
<sequence>MIGGVVDSKGNITLVKQSLQKQDVGQFVSPVGGHVGAGESDNDAIRRKAFEEIGLSGIKFKLVGKKIFNRKVLGRQENHYFIAYDILTDKPLNLNDEAVEYKKFTPSEIKRNYKESPHIFGDAYIFVLKSFYPKLIK</sequence>
<evidence type="ECO:0000313" key="2">
    <source>
        <dbReference type="EMBL" id="OGK16546.1"/>
    </source>
</evidence>
<dbReference type="AlphaFoldDB" id="A0A1F7GCB7"/>
<comment type="caution">
    <text evidence="2">The sequence shown here is derived from an EMBL/GenBank/DDBJ whole genome shotgun (WGS) entry which is preliminary data.</text>
</comment>
<feature type="domain" description="Nudix hydrolase" evidence="1">
    <location>
        <begin position="1"/>
        <end position="126"/>
    </location>
</feature>
<protein>
    <recommendedName>
        <fullName evidence="1">Nudix hydrolase domain-containing protein</fullName>
    </recommendedName>
</protein>
<dbReference type="InterPro" id="IPR015797">
    <property type="entry name" value="NUDIX_hydrolase-like_dom_sf"/>
</dbReference>
<dbReference type="SUPFAM" id="SSF55811">
    <property type="entry name" value="Nudix"/>
    <property type="match status" value="1"/>
</dbReference>
<dbReference type="Pfam" id="PF00293">
    <property type="entry name" value="NUDIX"/>
    <property type="match status" value="1"/>
</dbReference>
<organism evidence="2 3">
    <name type="scientific">Candidatus Roizmanbacteria bacterium RIFCSPHIGHO2_01_FULL_39_12b</name>
    <dbReference type="NCBI Taxonomy" id="1802030"/>
    <lineage>
        <taxon>Bacteria</taxon>
        <taxon>Candidatus Roizmaniibacteriota</taxon>
    </lineage>
</organism>
<dbReference type="PROSITE" id="PS51462">
    <property type="entry name" value="NUDIX"/>
    <property type="match status" value="1"/>
</dbReference>
<name>A0A1F7GCB7_9BACT</name>
<evidence type="ECO:0000313" key="3">
    <source>
        <dbReference type="Proteomes" id="UP000178372"/>
    </source>
</evidence>
<gene>
    <name evidence="2" type="ORF">A2690_04325</name>
</gene>
<accession>A0A1F7GCB7</accession>